<reference evidence="1" key="1">
    <citation type="submission" date="2020-05" db="EMBL/GenBank/DDBJ databases">
        <authorList>
            <person name="Chiriac C."/>
            <person name="Salcher M."/>
            <person name="Ghai R."/>
            <person name="Kavagutti S V."/>
        </authorList>
    </citation>
    <scope>NUCLEOTIDE SEQUENCE</scope>
</reference>
<dbReference type="EMBL" id="CAEZWK010000025">
    <property type="protein sequence ID" value="CAB4655919.1"/>
    <property type="molecule type" value="Genomic_DNA"/>
</dbReference>
<gene>
    <name evidence="1" type="ORF">UFOPK2245_00882</name>
</gene>
<organism evidence="1">
    <name type="scientific">freshwater metagenome</name>
    <dbReference type="NCBI Taxonomy" id="449393"/>
    <lineage>
        <taxon>unclassified sequences</taxon>
        <taxon>metagenomes</taxon>
        <taxon>ecological metagenomes</taxon>
    </lineage>
</organism>
<name>A0A6J6L631_9ZZZZ</name>
<dbReference type="AlphaFoldDB" id="A0A6J6L631"/>
<protein>
    <submittedName>
        <fullName evidence="1">Unannotated protein</fullName>
    </submittedName>
</protein>
<accession>A0A6J6L631</accession>
<sequence>MRKRSGLRPRSTYQAMRVSIQYWCQSSSLPGTTKNSISICSNSRVRKIKFPGVISLRKDFPIWPIPKGGFLREVVITWSKLMKIPCAVSGRKYARPDSSSTGPRNVLSNPLNCLGVVNCPLFPQAGQLTSAKDAGFFLCFASKASSR</sequence>
<evidence type="ECO:0000313" key="1">
    <source>
        <dbReference type="EMBL" id="CAB4655919.1"/>
    </source>
</evidence>
<proteinExistence type="predicted"/>